<dbReference type="Proteomes" id="UP000318405">
    <property type="component" value="Unassembled WGS sequence"/>
</dbReference>
<comment type="caution">
    <text evidence="3">The sequence shown here is derived from an EMBL/GenBank/DDBJ whole genome shotgun (WGS) entry which is preliminary data.</text>
</comment>
<name>A0A556B0E9_9BURK</name>
<dbReference type="PANTHER" id="PTHR42928:SF5">
    <property type="entry name" value="BLR1237 PROTEIN"/>
    <property type="match status" value="1"/>
</dbReference>
<sequence>MPGQARRGDGRDGPGVPGHGRRCAAPCRALRARAGRSANPVRARLVCAARLRFACPRSRFVDRRPVRPGRRREPRQRVRLNPSAAGGPTGATHHRKKSPTLRLRLAAPKGRFLPWDGPAAKTQTIQETAMPSKSAMAIPVFVALFGMAAAGAAPLSGQPITLIVPHATGTGVDVVARAFAPHLEKALGTSVVIENRVGANGSIGSVFVARAKPDGHTLLMNASPPFVTYPMTQDKPLYDAEQDFSPIAMVGSTPMVLVVSASSGIDGMEAFVQHAKSHPESANYASPGPGSAGHLAMEQLAGVAGIDIEHVLYKTTSQSLTDVAAGHILSAFVSIVSAAPLLDSGRLRAIAVGSAERLPAYPQVPTLKEAIGLPNFEAAVWYGFLGPKGMSEETVQAVYRGVAQAYDLPEAQAIMRQQSVSAELQSPEAFKERLQADAADARKVLDGIVPQ</sequence>
<organism evidence="3 4">
    <name type="scientific">Verticiella sediminum</name>
    <dbReference type="NCBI Taxonomy" id="1247510"/>
    <lineage>
        <taxon>Bacteria</taxon>
        <taxon>Pseudomonadati</taxon>
        <taxon>Pseudomonadota</taxon>
        <taxon>Betaproteobacteria</taxon>
        <taxon>Burkholderiales</taxon>
        <taxon>Alcaligenaceae</taxon>
        <taxon>Verticiella</taxon>
    </lineage>
</organism>
<comment type="similarity">
    <text evidence="1">Belongs to the UPF0065 (bug) family.</text>
</comment>
<keyword evidence="4" id="KW-1185">Reference proteome</keyword>
<dbReference type="OrthoDB" id="9151317at2"/>
<evidence type="ECO:0000256" key="2">
    <source>
        <dbReference type="SAM" id="MobiDB-lite"/>
    </source>
</evidence>
<feature type="compositionally biased region" description="Basic and acidic residues" evidence="2">
    <location>
        <begin position="1"/>
        <end position="12"/>
    </location>
</feature>
<feature type="compositionally biased region" description="Basic residues" evidence="2">
    <location>
        <begin position="66"/>
        <end position="78"/>
    </location>
</feature>
<dbReference type="Pfam" id="PF03401">
    <property type="entry name" value="TctC"/>
    <property type="match status" value="1"/>
</dbReference>
<proteinExistence type="inferred from homology"/>
<dbReference type="PANTHER" id="PTHR42928">
    <property type="entry name" value="TRICARBOXYLATE-BINDING PROTEIN"/>
    <property type="match status" value="1"/>
</dbReference>
<reference evidence="3 4" key="1">
    <citation type="submission" date="2019-07" db="EMBL/GenBank/DDBJ databases">
        <title>Qingshengfaniella alkalisoli gen. nov., sp. nov., isolated from saline soil.</title>
        <authorList>
            <person name="Xu L."/>
            <person name="Huang X.-X."/>
            <person name="Sun J.-Q."/>
        </authorList>
    </citation>
    <scope>NUCLEOTIDE SEQUENCE [LARGE SCALE GENOMIC DNA]</scope>
    <source>
        <strain evidence="3 4">DSM 27279</strain>
    </source>
</reference>
<protein>
    <submittedName>
        <fullName evidence="3">Tripartite tricarboxylate transporter substrate binding protein</fullName>
    </submittedName>
</protein>
<dbReference type="Gene3D" id="3.40.190.10">
    <property type="entry name" value="Periplasmic binding protein-like II"/>
    <property type="match status" value="1"/>
</dbReference>
<evidence type="ECO:0000256" key="1">
    <source>
        <dbReference type="ARBA" id="ARBA00006987"/>
    </source>
</evidence>
<gene>
    <name evidence="3" type="ORF">FOZ76_02505</name>
</gene>
<feature type="region of interest" description="Disordered" evidence="2">
    <location>
        <begin position="64"/>
        <end position="99"/>
    </location>
</feature>
<dbReference type="EMBL" id="VLTJ01000004">
    <property type="protein sequence ID" value="TSH98640.1"/>
    <property type="molecule type" value="Genomic_DNA"/>
</dbReference>
<dbReference type="InterPro" id="IPR042100">
    <property type="entry name" value="Bug_dom1"/>
</dbReference>
<evidence type="ECO:0000313" key="3">
    <source>
        <dbReference type="EMBL" id="TSH98640.1"/>
    </source>
</evidence>
<feature type="region of interest" description="Disordered" evidence="2">
    <location>
        <begin position="1"/>
        <end position="22"/>
    </location>
</feature>
<dbReference type="CDD" id="cd07012">
    <property type="entry name" value="PBP2_Bug_TTT"/>
    <property type="match status" value="1"/>
</dbReference>
<dbReference type="Gene3D" id="3.40.190.150">
    <property type="entry name" value="Bordetella uptake gene, domain 1"/>
    <property type="match status" value="1"/>
</dbReference>
<dbReference type="AlphaFoldDB" id="A0A556B0E9"/>
<dbReference type="SUPFAM" id="SSF53850">
    <property type="entry name" value="Periplasmic binding protein-like II"/>
    <property type="match status" value="1"/>
</dbReference>
<evidence type="ECO:0000313" key="4">
    <source>
        <dbReference type="Proteomes" id="UP000318405"/>
    </source>
</evidence>
<accession>A0A556B0E9</accession>
<dbReference type="InterPro" id="IPR005064">
    <property type="entry name" value="BUG"/>
</dbReference>